<feature type="transmembrane region" description="Helical" evidence="1">
    <location>
        <begin position="7"/>
        <end position="27"/>
    </location>
</feature>
<dbReference type="GeneID" id="78400054"/>
<feature type="transmembrane region" description="Helical" evidence="1">
    <location>
        <begin position="59"/>
        <end position="77"/>
    </location>
</feature>
<evidence type="ECO:0000313" key="2">
    <source>
        <dbReference type="EMBL" id="QLL56798.1"/>
    </source>
</evidence>
<feature type="transmembrane region" description="Helical" evidence="1">
    <location>
        <begin position="104"/>
        <end position="123"/>
    </location>
</feature>
<sequence length="167" mass="19638">MKQKLIYILYWSAIFTVSISMFVYGIVKPTQFTNMDNSINNHLSEGHRLMWNFYSFTKGYPIIIGIFEVIGAITLLFRRTRIFACLLLTTILINIILQDYFYEIVALNSSIFYQVLVFVILIIDKERVIEIFSKLFELKTKLKPNWILIIISFILAIGFKFIETKVL</sequence>
<dbReference type="Proteomes" id="UP000510643">
    <property type="component" value="Chromosome"/>
</dbReference>
<keyword evidence="5" id="KW-1185">Reference proteome</keyword>
<reference evidence="3 4" key="1">
    <citation type="submission" date="2018-06" db="EMBL/GenBank/DDBJ databases">
        <authorList>
            <consortium name="Pathogen Informatics"/>
            <person name="Doyle S."/>
        </authorList>
    </citation>
    <scope>NUCLEOTIDE SEQUENCE [LARGE SCALE GENOMIC DNA]</scope>
    <source>
        <strain evidence="3 4">NCTC13456</strain>
    </source>
</reference>
<dbReference type="Proteomes" id="UP000254737">
    <property type="component" value="Unassembled WGS sequence"/>
</dbReference>
<keyword evidence="1" id="KW-0472">Membrane</keyword>
<dbReference type="EMBL" id="UFXS01000001">
    <property type="protein sequence ID" value="STD53906.1"/>
    <property type="molecule type" value="Genomic_DNA"/>
</dbReference>
<dbReference type="AlphaFoldDB" id="A0A376G5K2"/>
<feature type="transmembrane region" description="Helical" evidence="1">
    <location>
        <begin position="82"/>
        <end position="98"/>
    </location>
</feature>
<dbReference type="RefSeq" id="WP_038331001.1">
    <property type="nucleotide sequence ID" value="NZ_CP040908.1"/>
</dbReference>
<keyword evidence="1" id="KW-1133">Transmembrane helix</keyword>
<evidence type="ECO:0000313" key="5">
    <source>
        <dbReference type="Proteomes" id="UP000510643"/>
    </source>
</evidence>
<organism evidence="3 4">
    <name type="scientific">Empedobacter falsenii</name>
    <dbReference type="NCBI Taxonomy" id="343874"/>
    <lineage>
        <taxon>Bacteria</taxon>
        <taxon>Pseudomonadati</taxon>
        <taxon>Bacteroidota</taxon>
        <taxon>Flavobacteriia</taxon>
        <taxon>Flavobacteriales</taxon>
        <taxon>Weeksellaceae</taxon>
        <taxon>Empedobacter</taxon>
    </lineage>
</organism>
<dbReference type="OrthoDB" id="654744at2"/>
<feature type="transmembrane region" description="Helical" evidence="1">
    <location>
        <begin position="144"/>
        <end position="162"/>
    </location>
</feature>
<protein>
    <recommendedName>
        <fullName evidence="6">DoxX family membrane protein</fullName>
    </recommendedName>
</protein>
<evidence type="ECO:0000313" key="4">
    <source>
        <dbReference type="Proteomes" id="UP000254737"/>
    </source>
</evidence>
<reference evidence="2 5" key="2">
    <citation type="submission" date="2019-06" db="EMBL/GenBank/DDBJ databases">
        <title>Emergence of pandrug resistant Empedobacter falsenii in China.</title>
        <authorList>
            <person name="Dong N."/>
            <person name="Chen S."/>
            <person name="Zhang R."/>
        </authorList>
    </citation>
    <scope>NUCLEOTIDE SEQUENCE [LARGE SCALE GENOMIC DNA]</scope>
    <source>
        <strain evidence="2 5">1681-1</strain>
    </source>
</reference>
<dbReference type="KEGG" id="efal:FH779_01265"/>
<gene>
    <name evidence="2" type="ORF">FH779_01265</name>
    <name evidence="3" type="ORF">NCTC13456_00735</name>
</gene>
<accession>A0A376G5K2</accession>
<keyword evidence="1" id="KW-0812">Transmembrane</keyword>
<name>A0A376G5K2_9FLAO</name>
<dbReference type="EMBL" id="CP040908">
    <property type="protein sequence ID" value="QLL56798.1"/>
    <property type="molecule type" value="Genomic_DNA"/>
</dbReference>
<proteinExistence type="predicted"/>
<evidence type="ECO:0000313" key="3">
    <source>
        <dbReference type="EMBL" id="STD53906.1"/>
    </source>
</evidence>
<evidence type="ECO:0008006" key="6">
    <source>
        <dbReference type="Google" id="ProtNLM"/>
    </source>
</evidence>
<evidence type="ECO:0000256" key="1">
    <source>
        <dbReference type="SAM" id="Phobius"/>
    </source>
</evidence>